<proteinExistence type="inferred from homology"/>
<dbReference type="Gene3D" id="3.40.309.10">
    <property type="entry name" value="Aldehyde Dehydrogenase, Chain A, domain 2"/>
    <property type="match status" value="1"/>
</dbReference>
<sequence>MMDLAERIPSGLAHINDQTVNDEAVAPFGGVGASGTGSRHGGPQANVEAFTETQWVTLRDSLPDHPF</sequence>
<dbReference type="InterPro" id="IPR016163">
    <property type="entry name" value="Ald_DH_C"/>
</dbReference>
<dbReference type="PANTHER" id="PTHR42986:SF1">
    <property type="entry name" value="BENZALDEHYDE DEHYDROGENASE YFMT"/>
    <property type="match status" value="1"/>
</dbReference>
<reference evidence="4 5" key="1">
    <citation type="journal article" date="2019" name="Int. J. Syst. Evol. Microbiol.">
        <title>The Global Catalogue of Microorganisms (GCM) 10K type strain sequencing project: providing services to taxonomists for standard genome sequencing and annotation.</title>
        <authorList>
            <consortium name="The Broad Institute Genomics Platform"/>
            <consortium name="The Broad Institute Genome Sequencing Center for Infectious Disease"/>
            <person name="Wu L."/>
            <person name="Ma J."/>
        </authorList>
    </citation>
    <scope>NUCLEOTIDE SEQUENCE [LARGE SCALE GENOMIC DNA]</scope>
    <source>
        <strain evidence="4 5">JCM 13850</strain>
    </source>
</reference>
<dbReference type="InterPro" id="IPR016161">
    <property type="entry name" value="Ald_DH/histidinol_DH"/>
</dbReference>
<name>A0ABN2YEZ5_9ACTN</name>
<dbReference type="InterPro" id="IPR015590">
    <property type="entry name" value="Aldehyde_DH_dom"/>
</dbReference>
<accession>A0ABN2YEZ5</accession>
<evidence type="ECO:0000259" key="3">
    <source>
        <dbReference type="Pfam" id="PF00171"/>
    </source>
</evidence>
<evidence type="ECO:0000313" key="4">
    <source>
        <dbReference type="EMBL" id="GAA2124937.1"/>
    </source>
</evidence>
<evidence type="ECO:0000313" key="5">
    <source>
        <dbReference type="Proteomes" id="UP001501020"/>
    </source>
</evidence>
<evidence type="ECO:0000256" key="1">
    <source>
        <dbReference type="ARBA" id="ARBA00009986"/>
    </source>
</evidence>
<feature type="domain" description="Aldehyde dehydrogenase" evidence="3">
    <location>
        <begin position="2"/>
        <end position="56"/>
    </location>
</feature>
<dbReference type="Proteomes" id="UP001501020">
    <property type="component" value="Unassembled WGS sequence"/>
</dbReference>
<comment type="similarity">
    <text evidence="1">Belongs to the aldehyde dehydrogenase family.</text>
</comment>
<dbReference type="PANTHER" id="PTHR42986">
    <property type="entry name" value="BENZALDEHYDE DEHYDROGENASE YFMT"/>
    <property type="match status" value="1"/>
</dbReference>
<keyword evidence="2" id="KW-0520">NAD</keyword>
<evidence type="ECO:0000256" key="2">
    <source>
        <dbReference type="ARBA" id="ARBA00023027"/>
    </source>
</evidence>
<gene>
    <name evidence="4" type="ORF">GCM10009727_12850</name>
</gene>
<keyword evidence="5" id="KW-1185">Reference proteome</keyword>
<organism evidence="4 5">
    <name type="scientific">Actinomadura napierensis</name>
    <dbReference type="NCBI Taxonomy" id="267854"/>
    <lineage>
        <taxon>Bacteria</taxon>
        <taxon>Bacillati</taxon>
        <taxon>Actinomycetota</taxon>
        <taxon>Actinomycetes</taxon>
        <taxon>Streptosporangiales</taxon>
        <taxon>Thermomonosporaceae</taxon>
        <taxon>Actinomadura</taxon>
    </lineage>
</organism>
<dbReference type="EMBL" id="BAAAMR010000007">
    <property type="protein sequence ID" value="GAA2124937.1"/>
    <property type="molecule type" value="Genomic_DNA"/>
</dbReference>
<protein>
    <recommendedName>
        <fullName evidence="3">Aldehyde dehydrogenase domain-containing protein</fullName>
    </recommendedName>
</protein>
<dbReference type="SUPFAM" id="SSF53720">
    <property type="entry name" value="ALDH-like"/>
    <property type="match status" value="1"/>
</dbReference>
<comment type="caution">
    <text evidence="4">The sequence shown here is derived from an EMBL/GenBank/DDBJ whole genome shotgun (WGS) entry which is preliminary data.</text>
</comment>
<dbReference type="Pfam" id="PF00171">
    <property type="entry name" value="Aldedh"/>
    <property type="match status" value="1"/>
</dbReference>